<evidence type="ECO:0000313" key="18">
    <source>
        <dbReference type="Ensembl" id="ENSEEEP00000026543.1"/>
    </source>
</evidence>
<keyword evidence="13 17" id="KW-0407">Ion channel</keyword>
<dbReference type="InterPro" id="IPR006990">
    <property type="entry name" value="Tweety"/>
</dbReference>
<evidence type="ECO:0000256" key="11">
    <source>
        <dbReference type="ARBA" id="ARBA00023180"/>
    </source>
</evidence>
<evidence type="ECO:0000256" key="6">
    <source>
        <dbReference type="ARBA" id="ARBA00022989"/>
    </source>
</evidence>
<name>A0A4W4FNR1_ELEEL</name>
<keyword evidence="8" id="KW-0472">Membrane</keyword>
<reference evidence="18" key="5">
    <citation type="submission" date="2025-09" db="UniProtKB">
        <authorList>
            <consortium name="Ensembl"/>
        </authorList>
    </citation>
    <scope>IDENTIFICATION</scope>
</reference>
<evidence type="ECO:0000256" key="12">
    <source>
        <dbReference type="ARBA" id="ARBA00023214"/>
    </source>
</evidence>
<evidence type="ECO:0000256" key="17">
    <source>
        <dbReference type="RuleBase" id="RU361114"/>
    </source>
</evidence>
<comment type="catalytic activity">
    <reaction evidence="14">
        <text>chloride(in) = chloride(out)</text>
        <dbReference type="Rhea" id="RHEA:29823"/>
        <dbReference type="ChEBI" id="CHEBI:17996"/>
    </reaction>
</comment>
<dbReference type="PANTHER" id="PTHR12424">
    <property type="entry name" value="TWEETY-RELATED"/>
    <property type="match status" value="1"/>
</dbReference>
<evidence type="ECO:0000256" key="10">
    <source>
        <dbReference type="ARBA" id="ARBA00023173"/>
    </source>
</evidence>
<comment type="subcellular location">
    <subcellularLocation>
        <location evidence="1">Cell membrane</location>
        <topology evidence="1">Multi-pass membrane protein</topology>
    </subcellularLocation>
</comment>
<organism evidence="18 19">
    <name type="scientific">Electrophorus electricus</name>
    <name type="common">Electric eel</name>
    <name type="synonym">Gymnotus electricus</name>
    <dbReference type="NCBI Taxonomy" id="8005"/>
    <lineage>
        <taxon>Eukaryota</taxon>
        <taxon>Metazoa</taxon>
        <taxon>Chordata</taxon>
        <taxon>Craniata</taxon>
        <taxon>Vertebrata</taxon>
        <taxon>Euteleostomi</taxon>
        <taxon>Actinopterygii</taxon>
        <taxon>Neopterygii</taxon>
        <taxon>Teleostei</taxon>
        <taxon>Ostariophysi</taxon>
        <taxon>Gymnotiformes</taxon>
        <taxon>Gymnotoidei</taxon>
        <taxon>Gymnotidae</taxon>
        <taxon>Electrophorus</taxon>
    </lineage>
</organism>
<evidence type="ECO:0000256" key="13">
    <source>
        <dbReference type="ARBA" id="ARBA00023303"/>
    </source>
</evidence>
<evidence type="ECO:0000256" key="2">
    <source>
        <dbReference type="ARBA" id="ARBA00009849"/>
    </source>
</evidence>
<evidence type="ECO:0000256" key="4">
    <source>
        <dbReference type="ARBA" id="ARBA00022475"/>
    </source>
</evidence>
<comment type="similarity">
    <text evidence="2 17">Belongs to the tweety family.</text>
</comment>
<evidence type="ECO:0000256" key="7">
    <source>
        <dbReference type="ARBA" id="ARBA00023065"/>
    </source>
</evidence>
<evidence type="ECO:0000313" key="19">
    <source>
        <dbReference type="Proteomes" id="UP000314983"/>
    </source>
</evidence>
<keyword evidence="12 17" id="KW-0868">Chloride</keyword>
<dbReference type="GO" id="GO:0030868">
    <property type="term" value="C:smooth endoplasmic reticulum membrane"/>
    <property type="evidence" value="ECO:0007669"/>
    <property type="project" value="TreeGrafter"/>
</dbReference>
<dbReference type="Ensembl" id="ENSEEET00000026845.2">
    <property type="protein sequence ID" value="ENSEEEP00000026543.1"/>
    <property type="gene ID" value="ENSEEEG00000012841.2"/>
</dbReference>
<reference evidence="18" key="4">
    <citation type="submission" date="2025-08" db="UniProtKB">
        <authorList>
            <consortium name="Ensembl"/>
        </authorList>
    </citation>
    <scope>IDENTIFICATION</scope>
</reference>
<evidence type="ECO:0000256" key="16">
    <source>
        <dbReference type="ARBA" id="ARBA00047042"/>
    </source>
</evidence>
<evidence type="ECO:0000256" key="8">
    <source>
        <dbReference type="ARBA" id="ARBA00023136"/>
    </source>
</evidence>
<accession>A0A4W4FNR1</accession>
<keyword evidence="4" id="KW-1003">Cell membrane</keyword>
<reference evidence="19" key="2">
    <citation type="journal article" date="2017" name="Sci. Adv.">
        <title>A tail of two voltages: Proteomic comparison of the three electric organs of the electric eel.</title>
        <authorList>
            <person name="Traeger L.L."/>
            <person name="Sabat G."/>
            <person name="Barrett-Wilt G.A."/>
            <person name="Wells G.B."/>
            <person name="Sussman M.R."/>
        </authorList>
    </citation>
    <scope>NUCLEOTIDE SEQUENCE [LARGE SCALE GENOMIC DNA]</scope>
</reference>
<keyword evidence="3 17" id="KW-0813">Transport</keyword>
<dbReference type="GO" id="GO:0005229">
    <property type="term" value="F:intracellularly calcium-gated chloride channel activity"/>
    <property type="evidence" value="ECO:0007669"/>
    <property type="project" value="TreeGrafter"/>
</dbReference>
<keyword evidence="10 17" id="KW-0869">Chloride channel</keyword>
<reference evidence="18" key="3">
    <citation type="submission" date="2020-05" db="EMBL/GenBank/DDBJ databases">
        <title>Electrophorus electricus (electric eel) genome, fEleEle1, primary haplotype.</title>
        <authorList>
            <person name="Myers G."/>
            <person name="Meyer A."/>
            <person name="Fedrigo O."/>
            <person name="Formenti G."/>
            <person name="Rhie A."/>
            <person name="Tracey A."/>
            <person name="Sims Y."/>
            <person name="Jarvis E.D."/>
        </authorList>
    </citation>
    <scope>NUCLEOTIDE SEQUENCE [LARGE SCALE GENOMIC DNA]</scope>
</reference>
<reference evidence="19" key="1">
    <citation type="journal article" date="2014" name="Science">
        <title>Nonhuman genetics. Genomic basis for the convergent evolution of electric organs.</title>
        <authorList>
            <person name="Gallant J.R."/>
            <person name="Traeger L.L."/>
            <person name="Volkening J.D."/>
            <person name="Moffett H."/>
            <person name="Chen P.H."/>
            <person name="Novina C.D."/>
            <person name="Phillips G.N.Jr."/>
            <person name="Anand R."/>
            <person name="Wells G.B."/>
            <person name="Pinch M."/>
            <person name="Guth R."/>
            <person name="Unguez G.A."/>
            <person name="Albert J.S."/>
            <person name="Zakon H.H."/>
            <person name="Samanta M.P."/>
            <person name="Sussman M.R."/>
        </authorList>
    </citation>
    <scope>NUCLEOTIDE SEQUENCE [LARGE SCALE GENOMIC DNA]</scope>
</reference>
<keyword evidence="5" id="KW-0812">Transmembrane</keyword>
<sequence>MRDVCHSVTALSDFCFDPNTFVVNSTHFTTGTSTGVVIYHLFLSFSLLTQSQRALSSIHSHLFNLERDTLPRFPKAEKPLREVQQMLNITEGNFHQLVALLNCRAFVSPSFSSSLDCFISLSTHSFLLWRSQPSFAPCLEPGGALLGSVSVWFLPFITL</sequence>
<comment type="function">
    <text evidence="17">Probable chloride channel.</text>
</comment>
<dbReference type="Pfam" id="PF04906">
    <property type="entry name" value="Tweety"/>
    <property type="match status" value="1"/>
</dbReference>
<evidence type="ECO:0000256" key="3">
    <source>
        <dbReference type="ARBA" id="ARBA00022448"/>
    </source>
</evidence>
<comment type="catalytic activity">
    <reaction evidence="15">
        <text>L-glutamate(out) = L-glutamate(in)</text>
        <dbReference type="Rhea" id="RHEA:66336"/>
        <dbReference type="ChEBI" id="CHEBI:29985"/>
    </reaction>
    <physiologicalReaction direction="right-to-left" evidence="15">
        <dbReference type="Rhea" id="RHEA:66338"/>
    </physiologicalReaction>
</comment>
<dbReference type="AlphaFoldDB" id="A0A4W4FNR1"/>
<keyword evidence="11" id="KW-0325">Glycoprotein</keyword>
<protein>
    <recommendedName>
        <fullName evidence="17">Protein tweety homolog</fullName>
    </recommendedName>
</protein>
<keyword evidence="7 17" id="KW-0406">Ion transport</keyword>
<evidence type="ECO:0000256" key="1">
    <source>
        <dbReference type="ARBA" id="ARBA00004651"/>
    </source>
</evidence>
<dbReference type="GO" id="GO:0005886">
    <property type="term" value="C:plasma membrane"/>
    <property type="evidence" value="ECO:0007669"/>
    <property type="project" value="UniProtKB-SubCell"/>
</dbReference>
<dbReference type="GO" id="GO:0034707">
    <property type="term" value="C:chloride channel complex"/>
    <property type="evidence" value="ECO:0007669"/>
    <property type="project" value="UniProtKB-UniRule"/>
</dbReference>
<evidence type="ECO:0000256" key="15">
    <source>
        <dbReference type="ARBA" id="ARBA00044642"/>
    </source>
</evidence>
<evidence type="ECO:0000256" key="9">
    <source>
        <dbReference type="ARBA" id="ARBA00023157"/>
    </source>
</evidence>
<gene>
    <name evidence="18" type="primary">TTYH1</name>
</gene>
<keyword evidence="6" id="KW-1133">Transmembrane helix</keyword>
<dbReference type="GeneTree" id="ENSGT00950000183060"/>
<dbReference type="PANTHER" id="PTHR12424:SF5">
    <property type="entry name" value="PROTEIN TWEETY HOMOLOG 1"/>
    <property type="match status" value="1"/>
</dbReference>
<evidence type="ECO:0000256" key="14">
    <source>
        <dbReference type="ARBA" id="ARBA00024167"/>
    </source>
</evidence>
<keyword evidence="19" id="KW-1185">Reference proteome</keyword>
<keyword evidence="9" id="KW-1015">Disulfide bond</keyword>
<dbReference type="GO" id="GO:0072320">
    <property type="term" value="F:volume-sensitive chloride channel activity"/>
    <property type="evidence" value="ECO:0007669"/>
    <property type="project" value="TreeGrafter"/>
</dbReference>
<dbReference type="Proteomes" id="UP000314983">
    <property type="component" value="Chromosome 10"/>
</dbReference>
<comment type="subunit">
    <text evidence="16">Homotetramer; disulfide-linked. Homodimer.</text>
</comment>
<proteinExistence type="inferred from homology"/>
<evidence type="ECO:0000256" key="5">
    <source>
        <dbReference type="ARBA" id="ARBA00022692"/>
    </source>
</evidence>